<accession>A0ABY5WCK6</accession>
<dbReference type="RefSeq" id="WP_259866986.1">
    <property type="nucleotide sequence ID" value="NZ_BAAAST010000175.1"/>
</dbReference>
<evidence type="ECO:0000313" key="3">
    <source>
        <dbReference type="Proteomes" id="UP001059617"/>
    </source>
</evidence>
<protein>
    <recommendedName>
        <fullName evidence="4">Exo-alpha-sialidase</fullName>
    </recommendedName>
</protein>
<organism evidence="2 3">
    <name type="scientific">Dactylosporangium fulvum</name>
    <dbReference type="NCBI Taxonomy" id="53359"/>
    <lineage>
        <taxon>Bacteria</taxon>
        <taxon>Bacillati</taxon>
        <taxon>Actinomycetota</taxon>
        <taxon>Actinomycetes</taxon>
        <taxon>Micromonosporales</taxon>
        <taxon>Micromonosporaceae</taxon>
        <taxon>Dactylosporangium</taxon>
    </lineage>
</organism>
<reference evidence="2" key="2">
    <citation type="submission" date="2022-09" db="EMBL/GenBank/DDBJ databases">
        <title>Biosynthetic gene clusters of Dactylosporangioum fulvum.</title>
        <authorList>
            <person name="Caradec T."/>
        </authorList>
    </citation>
    <scope>NUCLEOTIDE SEQUENCE</scope>
    <source>
        <strain evidence="2">NRRL B-16292</strain>
    </source>
</reference>
<dbReference type="InterPro" id="IPR036278">
    <property type="entry name" value="Sialidase_sf"/>
</dbReference>
<reference evidence="2" key="1">
    <citation type="submission" date="2021-04" db="EMBL/GenBank/DDBJ databases">
        <authorList>
            <person name="Hartkoorn R.C."/>
            <person name="Beaudoing E."/>
            <person name="Hot D."/>
        </authorList>
    </citation>
    <scope>NUCLEOTIDE SEQUENCE</scope>
    <source>
        <strain evidence="2">NRRL B-16292</strain>
    </source>
</reference>
<feature type="compositionally biased region" description="Pro residues" evidence="1">
    <location>
        <begin position="63"/>
        <end position="76"/>
    </location>
</feature>
<dbReference type="Proteomes" id="UP001059617">
    <property type="component" value="Chromosome"/>
</dbReference>
<evidence type="ECO:0000313" key="2">
    <source>
        <dbReference type="EMBL" id="UWP87120.1"/>
    </source>
</evidence>
<dbReference type="SUPFAM" id="SSF50939">
    <property type="entry name" value="Sialidases"/>
    <property type="match status" value="1"/>
</dbReference>
<feature type="region of interest" description="Disordered" evidence="1">
    <location>
        <begin position="1"/>
        <end position="35"/>
    </location>
</feature>
<feature type="region of interest" description="Disordered" evidence="1">
    <location>
        <begin position="62"/>
        <end position="88"/>
    </location>
</feature>
<name>A0ABY5WCK6_9ACTN</name>
<evidence type="ECO:0000256" key="1">
    <source>
        <dbReference type="SAM" id="MobiDB-lite"/>
    </source>
</evidence>
<gene>
    <name evidence="2" type="ORF">Dfulv_23915</name>
</gene>
<proteinExistence type="predicted"/>
<dbReference type="EMBL" id="CP073720">
    <property type="protein sequence ID" value="UWP87120.1"/>
    <property type="molecule type" value="Genomic_DNA"/>
</dbReference>
<evidence type="ECO:0008006" key="4">
    <source>
        <dbReference type="Google" id="ProtNLM"/>
    </source>
</evidence>
<sequence length="432" mass="45355">MAPAAQLDLRSRQGNAGPARGRQAAVPEHRHHGRAGVLRRPHRLGLEAVLLTAALALTACTADPPPPAPAPAPAFEPPQWTRGPALTGLPSPGSGLAAWDGGLLLGNGVVGVHGYTEVFASADGRTWQPSAPEASIRPASCCLRMVAGHGSAAYLVGWGSRGLTVWRTEDGRQWTAAQLPLGGTRVRDQFDLEVTIAAGPRGVVVAGISMLNPPRFPGVYVWSSPDGRSFVPPVHVRSGPGTTTLPVVEVTATGFLLAVSVDGQGTTVYESADGTGWRDITAGLTGVPVVGHLAGNGTTTVLLPDKARPGEPQAWYRRGDGGWQAGTMDPGRLPDAGVVPAEEREVNAVHRWGNGFLAVGNTYADEGRERSVMVWYTVDGALWTRMPVRANGFDSAAILEDVASNRERTVLLAVPADFSEQLLTWQAPAPHS</sequence>
<keyword evidence="3" id="KW-1185">Reference proteome</keyword>